<dbReference type="Proteomes" id="UP000735302">
    <property type="component" value="Unassembled WGS sequence"/>
</dbReference>
<reference evidence="1 2" key="1">
    <citation type="journal article" date="2021" name="Elife">
        <title>Chloroplast acquisition without the gene transfer in kleptoplastic sea slugs, Plakobranchus ocellatus.</title>
        <authorList>
            <person name="Maeda T."/>
            <person name="Takahashi S."/>
            <person name="Yoshida T."/>
            <person name="Shimamura S."/>
            <person name="Takaki Y."/>
            <person name="Nagai Y."/>
            <person name="Toyoda A."/>
            <person name="Suzuki Y."/>
            <person name="Arimoto A."/>
            <person name="Ishii H."/>
            <person name="Satoh N."/>
            <person name="Nishiyama T."/>
            <person name="Hasebe M."/>
            <person name="Maruyama T."/>
            <person name="Minagawa J."/>
            <person name="Obokata J."/>
            <person name="Shigenobu S."/>
        </authorList>
    </citation>
    <scope>NUCLEOTIDE SEQUENCE [LARGE SCALE GENOMIC DNA]</scope>
</reference>
<proteinExistence type="predicted"/>
<comment type="caution">
    <text evidence="1">The sequence shown here is derived from an EMBL/GenBank/DDBJ whole genome shotgun (WGS) entry which is preliminary data.</text>
</comment>
<evidence type="ECO:0000313" key="2">
    <source>
        <dbReference type="Proteomes" id="UP000735302"/>
    </source>
</evidence>
<dbReference type="AlphaFoldDB" id="A0AAV3XY01"/>
<organism evidence="1 2">
    <name type="scientific">Plakobranchus ocellatus</name>
    <dbReference type="NCBI Taxonomy" id="259542"/>
    <lineage>
        <taxon>Eukaryota</taxon>
        <taxon>Metazoa</taxon>
        <taxon>Spiralia</taxon>
        <taxon>Lophotrochozoa</taxon>
        <taxon>Mollusca</taxon>
        <taxon>Gastropoda</taxon>
        <taxon>Heterobranchia</taxon>
        <taxon>Euthyneura</taxon>
        <taxon>Panpulmonata</taxon>
        <taxon>Sacoglossa</taxon>
        <taxon>Placobranchoidea</taxon>
        <taxon>Plakobranchidae</taxon>
        <taxon>Plakobranchus</taxon>
    </lineage>
</organism>
<name>A0AAV3XY01_9GAST</name>
<gene>
    <name evidence="1" type="ORF">PoB_000185200</name>
</gene>
<accession>A0AAV3XY01</accession>
<evidence type="ECO:0000313" key="1">
    <source>
        <dbReference type="EMBL" id="GFN75346.1"/>
    </source>
</evidence>
<protein>
    <submittedName>
        <fullName evidence="1">Uncharacterized protein</fullName>
    </submittedName>
</protein>
<keyword evidence="2" id="KW-1185">Reference proteome</keyword>
<dbReference type="EMBL" id="BLXT01000264">
    <property type="protein sequence ID" value="GFN75346.1"/>
    <property type="molecule type" value="Genomic_DNA"/>
</dbReference>
<sequence length="109" mass="12673">MESVPSRQYFSFTNQGHYSDRVGGFVQWYLVKLKSTIAVVPCLFYTMKEQLCMQLSESENKYLNLFETNFTCFKNKLTFVSVFSRLASGEDDVKTKIAFMYIPNFVSIV</sequence>